<protein>
    <recommendedName>
        <fullName evidence="1">Protein kinase domain-containing protein</fullName>
    </recommendedName>
</protein>
<reference evidence="2 3" key="1">
    <citation type="submission" date="2022-05" db="EMBL/GenBank/DDBJ databases">
        <authorList>
            <consortium name="Genoscope - CEA"/>
            <person name="William W."/>
        </authorList>
    </citation>
    <scope>NUCLEOTIDE SEQUENCE [LARGE SCALE GENOMIC DNA]</scope>
</reference>
<dbReference type="InterPro" id="IPR001245">
    <property type="entry name" value="Ser-Thr/Tyr_kinase_cat_dom"/>
</dbReference>
<accession>A0ABN8Q9M1</accession>
<comment type="caution">
    <text evidence="2">The sequence shown here is derived from an EMBL/GenBank/DDBJ whole genome shotgun (WGS) entry which is preliminary data.</text>
</comment>
<dbReference type="PANTHER" id="PTHR24416:SF621">
    <property type="entry name" value="TYROSINE KINASE RECEPTOR CAD96CA"/>
    <property type="match status" value="1"/>
</dbReference>
<dbReference type="Gene3D" id="1.10.510.10">
    <property type="entry name" value="Transferase(Phosphotransferase) domain 1"/>
    <property type="match status" value="1"/>
</dbReference>
<dbReference type="InterPro" id="IPR050122">
    <property type="entry name" value="RTK"/>
</dbReference>
<evidence type="ECO:0000313" key="2">
    <source>
        <dbReference type="EMBL" id="CAH3157510.1"/>
    </source>
</evidence>
<evidence type="ECO:0000259" key="1">
    <source>
        <dbReference type="PROSITE" id="PS50011"/>
    </source>
</evidence>
<feature type="domain" description="Protein kinase" evidence="1">
    <location>
        <begin position="1"/>
        <end position="129"/>
    </location>
</feature>
<proteinExistence type="predicted"/>
<dbReference type="PROSITE" id="PS50011">
    <property type="entry name" value="PROTEIN_KINASE_DOM"/>
    <property type="match status" value="1"/>
</dbReference>
<dbReference type="SUPFAM" id="SSF56112">
    <property type="entry name" value="Protein kinase-like (PK-like)"/>
    <property type="match status" value="1"/>
</dbReference>
<dbReference type="Pfam" id="PF07714">
    <property type="entry name" value="PK_Tyr_Ser-Thr"/>
    <property type="match status" value="1"/>
</dbReference>
<dbReference type="InterPro" id="IPR011009">
    <property type="entry name" value="Kinase-like_dom_sf"/>
</dbReference>
<dbReference type="PROSITE" id="PS00109">
    <property type="entry name" value="PROTEIN_KINASE_TYR"/>
    <property type="match status" value="1"/>
</dbReference>
<dbReference type="SMART" id="SM00219">
    <property type="entry name" value="TyrKc"/>
    <property type="match status" value="1"/>
</dbReference>
<dbReference type="Proteomes" id="UP001159405">
    <property type="component" value="Unassembled WGS sequence"/>
</dbReference>
<keyword evidence="3" id="KW-1185">Reference proteome</keyword>
<name>A0ABN8Q9M1_9CNID</name>
<dbReference type="PRINTS" id="PR00109">
    <property type="entry name" value="TYRKINASE"/>
</dbReference>
<dbReference type="InterPro" id="IPR000719">
    <property type="entry name" value="Prot_kinase_dom"/>
</dbReference>
<dbReference type="InterPro" id="IPR008266">
    <property type="entry name" value="Tyr_kinase_AS"/>
</dbReference>
<gene>
    <name evidence="2" type="ORF">PLOB_00002395</name>
</gene>
<dbReference type="EMBL" id="CALNXK010000108">
    <property type="protein sequence ID" value="CAH3157510.1"/>
    <property type="molecule type" value="Genomic_DNA"/>
</dbReference>
<dbReference type="InterPro" id="IPR020635">
    <property type="entry name" value="Tyr_kinase_cat_dom"/>
</dbReference>
<dbReference type="PANTHER" id="PTHR24416">
    <property type="entry name" value="TYROSINE-PROTEIN KINASE RECEPTOR"/>
    <property type="match status" value="1"/>
</dbReference>
<evidence type="ECO:0000313" key="3">
    <source>
        <dbReference type="Proteomes" id="UP001159405"/>
    </source>
</evidence>
<organism evidence="2 3">
    <name type="scientific">Porites lobata</name>
    <dbReference type="NCBI Taxonomy" id="104759"/>
    <lineage>
        <taxon>Eukaryota</taxon>
        <taxon>Metazoa</taxon>
        <taxon>Cnidaria</taxon>
        <taxon>Anthozoa</taxon>
        <taxon>Hexacorallia</taxon>
        <taxon>Scleractinia</taxon>
        <taxon>Fungiina</taxon>
        <taxon>Poritidae</taxon>
        <taxon>Porites</taxon>
    </lineage>
</organism>
<sequence length="129" mass="14619">MQFAWQIAGGMEFLSSNKVIHRDLAARNVLVGEGEKCEVTDFGMARDVYRDNIYTKKSRGRLPAKWTAYEALLYGTYTTQSDVWSFGVVLYEIFSVGGCPYPGIEGDQIANKLKDGYRMPKPKHIDQKL</sequence>